<sequence>MEGCAALLVSGESGDETRGLGRIASGMWSGGKRQDLLGHACSCSKSTFAFQDLLGHAAVQNPPLGSRVSWAMQLFKIHLWVPGSPGPCSCPESIAGFDEPWGRPESIAGFDGPWGRPESIAGFDGPWGRPESIAGFDWLLGLAAVQVPPLSFMLP</sequence>
<evidence type="ECO:0000313" key="2">
    <source>
        <dbReference type="Proteomes" id="UP001066276"/>
    </source>
</evidence>
<gene>
    <name evidence="1" type="ORF">NDU88_000355</name>
</gene>
<dbReference type="EMBL" id="JANPWB010000016">
    <property type="protein sequence ID" value="KAJ1080135.1"/>
    <property type="molecule type" value="Genomic_DNA"/>
</dbReference>
<comment type="caution">
    <text evidence="1">The sequence shown here is derived from an EMBL/GenBank/DDBJ whole genome shotgun (WGS) entry which is preliminary data.</text>
</comment>
<accession>A0AAV7KXP1</accession>
<protein>
    <submittedName>
        <fullName evidence="1">Uncharacterized protein</fullName>
    </submittedName>
</protein>
<keyword evidence="2" id="KW-1185">Reference proteome</keyword>
<evidence type="ECO:0000313" key="1">
    <source>
        <dbReference type="EMBL" id="KAJ1080135.1"/>
    </source>
</evidence>
<proteinExistence type="predicted"/>
<dbReference type="Proteomes" id="UP001066276">
    <property type="component" value="Chromosome 12"/>
</dbReference>
<organism evidence="1 2">
    <name type="scientific">Pleurodeles waltl</name>
    <name type="common">Iberian ribbed newt</name>
    <dbReference type="NCBI Taxonomy" id="8319"/>
    <lineage>
        <taxon>Eukaryota</taxon>
        <taxon>Metazoa</taxon>
        <taxon>Chordata</taxon>
        <taxon>Craniata</taxon>
        <taxon>Vertebrata</taxon>
        <taxon>Euteleostomi</taxon>
        <taxon>Amphibia</taxon>
        <taxon>Batrachia</taxon>
        <taxon>Caudata</taxon>
        <taxon>Salamandroidea</taxon>
        <taxon>Salamandridae</taxon>
        <taxon>Pleurodelinae</taxon>
        <taxon>Pleurodeles</taxon>
    </lineage>
</organism>
<reference evidence="1" key="1">
    <citation type="journal article" date="2022" name="bioRxiv">
        <title>Sequencing and chromosome-scale assembly of the giantPleurodeles waltlgenome.</title>
        <authorList>
            <person name="Brown T."/>
            <person name="Elewa A."/>
            <person name="Iarovenko S."/>
            <person name="Subramanian E."/>
            <person name="Araus A.J."/>
            <person name="Petzold A."/>
            <person name="Susuki M."/>
            <person name="Suzuki K.-i.T."/>
            <person name="Hayashi T."/>
            <person name="Toyoda A."/>
            <person name="Oliveira C."/>
            <person name="Osipova E."/>
            <person name="Leigh N.D."/>
            <person name="Simon A."/>
            <person name="Yun M.H."/>
        </authorList>
    </citation>
    <scope>NUCLEOTIDE SEQUENCE</scope>
    <source>
        <strain evidence="1">20211129_DDA</strain>
        <tissue evidence="1">Liver</tissue>
    </source>
</reference>
<dbReference type="AlphaFoldDB" id="A0AAV7KXP1"/>
<name>A0AAV7KXP1_PLEWA</name>